<organism evidence="5">
    <name type="scientific">uncultured Solirubrobacteraceae bacterium</name>
    <dbReference type="NCBI Taxonomy" id="1162706"/>
    <lineage>
        <taxon>Bacteria</taxon>
        <taxon>Bacillati</taxon>
        <taxon>Actinomycetota</taxon>
        <taxon>Thermoleophilia</taxon>
        <taxon>Solirubrobacterales</taxon>
        <taxon>Solirubrobacteraceae</taxon>
        <taxon>environmental samples</taxon>
    </lineage>
</organism>
<evidence type="ECO:0000256" key="1">
    <source>
        <dbReference type="ARBA" id="ARBA00022428"/>
    </source>
</evidence>
<dbReference type="EMBL" id="CADCVP010000012">
    <property type="protein sequence ID" value="CAA9471139.1"/>
    <property type="molecule type" value="Genomic_DNA"/>
</dbReference>
<protein>
    <recommendedName>
        <fullName evidence="3">Putative 2-succinyl-6-hydroxy-2,4-cyclohexadiene-1-carboxylate synthase</fullName>
        <shortName evidence="3">SHCHC synthase</shortName>
        <ecNumber evidence="3">4.2.99.20</ecNumber>
    </recommendedName>
</protein>
<proteinExistence type="inferred from homology"/>
<name>A0A6J4RDP6_9ACTN</name>
<keyword evidence="1 3" id="KW-0474">Menaquinone biosynthesis</keyword>
<dbReference type="AlphaFoldDB" id="A0A6J4RDP6"/>
<dbReference type="Gene3D" id="3.40.50.1820">
    <property type="entry name" value="alpha/beta hydrolase"/>
    <property type="match status" value="1"/>
</dbReference>
<dbReference type="GO" id="GO:0009234">
    <property type="term" value="P:menaquinone biosynthetic process"/>
    <property type="evidence" value="ECO:0007669"/>
    <property type="project" value="UniProtKB-UniRule"/>
</dbReference>
<dbReference type="UniPathway" id="UPA00079"/>
<dbReference type="HAMAP" id="MF_01660">
    <property type="entry name" value="MenH"/>
    <property type="match status" value="1"/>
</dbReference>
<evidence type="ECO:0000259" key="4">
    <source>
        <dbReference type="Pfam" id="PF12697"/>
    </source>
</evidence>
<evidence type="ECO:0000256" key="2">
    <source>
        <dbReference type="ARBA" id="ARBA00023239"/>
    </source>
</evidence>
<dbReference type="InterPro" id="IPR029058">
    <property type="entry name" value="AB_hydrolase_fold"/>
</dbReference>
<sequence>MPEQLVLLHGFTQTGAAWDGVRDALPADRVVVAAPDLRGHGTAADRRPVDLEAQLADLDAIVSGGVLAGYSMGGRVALAYALHRPGRVRRLVLIGASPGLADPDERAARRAADEALARRIETRGVAAFADEWAALPLFAGQSPEVAAAARAQRLEQDAAGLAAALRGLGTGTLPALWDRLEDFELPVTLVVGERDSKFRGIAERMAALLPGARLARIEGAGHAVHLEAPERLAAELSA</sequence>
<dbReference type="InterPro" id="IPR022485">
    <property type="entry name" value="SHCHC_synthase_MenH"/>
</dbReference>
<comment type="subunit">
    <text evidence="3">Monomer.</text>
</comment>
<dbReference type="NCBIfam" id="TIGR03695">
    <property type="entry name" value="menH_SHCHC"/>
    <property type="match status" value="1"/>
</dbReference>
<keyword evidence="2 3" id="KW-0456">Lyase</keyword>
<dbReference type="Pfam" id="PF12697">
    <property type="entry name" value="Abhydrolase_6"/>
    <property type="match status" value="1"/>
</dbReference>
<dbReference type="UniPathway" id="UPA01057">
    <property type="reaction ID" value="UER00900"/>
</dbReference>
<accession>A0A6J4RDP6</accession>
<comment type="pathway">
    <text evidence="3">Quinol/quinone metabolism; menaquinone biosynthesis.</text>
</comment>
<dbReference type="GO" id="GO:0070205">
    <property type="term" value="F:2-succinyl-6-hydroxy-2,4-cyclohexadiene-1-carboxylate synthase activity"/>
    <property type="evidence" value="ECO:0007669"/>
    <property type="project" value="UniProtKB-UniRule"/>
</dbReference>
<dbReference type="SUPFAM" id="SSF53474">
    <property type="entry name" value="alpha/beta-Hydrolases"/>
    <property type="match status" value="1"/>
</dbReference>
<dbReference type="PANTHER" id="PTHR42916:SF1">
    <property type="entry name" value="PROTEIN PHYLLO, CHLOROPLASTIC"/>
    <property type="match status" value="1"/>
</dbReference>
<gene>
    <name evidence="3" type="primary">menH</name>
    <name evidence="5" type="ORF">AVDCRST_MAG69-108</name>
</gene>
<comment type="pathway">
    <text evidence="3">Quinol/quinone metabolism; 1,4-dihydroxy-2-naphthoate biosynthesis; 1,4-dihydroxy-2-naphthoate from chorismate: step 3/7.</text>
</comment>
<dbReference type="EC" id="4.2.99.20" evidence="3"/>
<comment type="function">
    <text evidence="3">Catalyzes a proton abstraction reaction that results in 2,5-elimination of pyruvate from 2-succinyl-5-enolpyruvyl-6-hydroxy-3-cyclohexene-1-carboxylate (SEPHCHC) and the formation of 2-succinyl-6-hydroxy-2,4-cyclohexadiene-1-carboxylate (SHCHC).</text>
</comment>
<dbReference type="InterPro" id="IPR000073">
    <property type="entry name" value="AB_hydrolase_1"/>
</dbReference>
<comment type="similarity">
    <text evidence="3">Belongs to the AB hydrolase superfamily. MenH family.</text>
</comment>
<comment type="catalytic activity">
    <reaction evidence="3">
        <text>5-enolpyruvoyl-6-hydroxy-2-succinyl-cyclohex-3-ene-1-carboxylate = (1R,6R)-6-hydroxy-2-succinyl-cyclohexa-2,4-diene-1-carboxylate + pyruvate</text>
        <dbReference type="Rhea" id="RHEA:25597"/>
        <dbReference type="ChEBI" id="CHEBI:15361"/>
        <dbReference type="ChEBI" id="CHEBI:58689"/>
        <dbReference type="ChEBI" id="CHEBI:58818"/>
        <dbReference type="EC" id="4.2.99.20"/>
    </reaction>
</comment>
<dbReference type="PANTHER" id="PTHR42916">
    <property type="entry name" value="2-SUCCINYL-5-ENOLPYRUVYL-6-HYDROXY-3-CYCLOHEXENE-1-CARBOXYLATE SYNTHASE"/>
    <property type="match status" value="1"/>
</dbReference>
<evidence type="ECO:0000256" key="3">
    <source>
        <dbReference type="HAMAP-Rule" id="MF_01660"/>
    </source>
</evidence>
<evidence type="ECO:0000313" key="5">
    <source>
        <dbReference type="EMBL" id="CAA9471139.1"/>
    </source>
</evidence>
<reference evidence="5" key="1">
    <citation type="submission" date="2020-02" db="EMBL/GenBank/DDBJ databases">
        <authorList>
            <person name="Meier V. D."/>
        </authorList>
    </citation>
    <scope>NUCLEOTIDE SEQUENCE</scope>
    <source>
        <strain evidence="5">AVDCRST_MAG69</strain>
    </source>
</reference>
<feature type="domain" description="AB hydrolase-1" evidence="4">
    <location>
        <begin position="5"/>
        <end position="234"/>
    </location>
</feature>